<name>A0A917CGD3_9BACL</name>
<comment type="caution">
    <text evidence="3">The sequence shown here is derived from an EMBL/GenBank/DDBJ whole genome shotgun (WGS) entry which is preliminary data.</text>
</comment>
<dbReference type="EMBL" id="BMGR01000001">
    <property type="protein sequence ID" value="GGF87686.1"/>
    <property type="molecule type" value="Genomic_DNA"/>
</dbReference>
<gene>
    <name evidence="3" type="ORF">GCM10010916_01240</name>
</gene>
<evidence type="ECO:0000313" key="3">
    <source>
        <dbReference type="EMBL" id="GGF87686.1"/>
    </source>
</evidence>
<evidence type="ECO:0000313" key="4">
    <source>
        <dbReference type="Proteomes" id="UP000644756"/>
    </source>
</evidence>
<reference evidence="3" key="2">
    <citation type="submission" date="2020-09" db="EMBL/GenBank/DDBJ databases">
        <authorList>
            <person name="Sun Q."/>
            <person name="Zhou Y."/>
        </authorList>
    </citation>
    <scope>NUCLEOTIDE SEQUENCE</scope>
    <source>
        <strain evidence="3">CGMCC 1.12987</strain>
    </source>
</reference>
<proteinExistence type="predicted"/>
<keyword evidence="4" id="KW-1185">Reference proteome</keyword>
<sequence length="78" mass="9196">MSRTEKFKNRNKTPASLKSRREKSERSVEDQQDVTIPSRRIKHPSNKQQMTKLFYNFLIVLFVSLVVGLLLYGQNKLQ</sequence>
<keyword evidence="2" id="KW-0812">Transmembrane</keyword>
<feature type="transmembrane region" description="Helical" evidence="2">
    <location>
        <begin position="53"/>
        <end position="72"/>
    </location>
</feature>
<dbReference type="AlphaFoldDB" id="A0A917CGD3"/>
<accession>A0A917CGD3</accession>
<keyword evidence="2" id="KW-1133">Transmembrane helix</keyword>
<evidence type="ECO:0000256" key="2">
    <source>
        <dbReference type="SAM" id="Phobius"/>
    </source>
</evidence>
<reference evidence="3" key="1">
    <citation type="journal article" date="2014" name="Int. J. Syst. Evol. Microbiol.">
        <title>Complete genome sequence of Corynebacterium casei LMG S-19264T (=DSM 44701T), isolated from a smear-ripened cheese.</title>
        <authorList>
            <consortium name="US DOE Joint Genome Institute (JGI-PGF)"/>
            <person name="Walter F."/>
            <person name="Albersmeier A."/>
            <person name="Kalinowski J."/>
            <person name="Ruckert C."/>
        </authorList>
    </citation>
    <scope>NUCLEOTIDE SEQUENCE</scope>
    <source>
        <strain evidence="3">CGMCC 1.12987</strain>
    </source>
</reference>
<evidence type="ECO:0000256" key="1">
    <source>
        <dbReference type="SAM" id="MobiDB-lite"/>
    </source>
</evidence>
<dbReference type="RefSeq" id="WP_188528014.1">
    <property type="nucleotide sequence ID" value="NZ_BMGR01000001.1"/>
</dbReference>
<feature type="region of interest" description="Disordered" evidence="1">
    <location>
        <begin position="1"/>
        <end position="45"/>
    </location>
</feature>
<protein>
    <submittedName>
        <fullName evidence="3">Uncharacterized protein</fullName>
    </submittedName>
</protein>
<organism evidence="3 4">
    <name type="scientific">Paenibacillus abyssi</name>
    <dbReference type="NCBI Taxonomy" id="1340531"/>
    <lineage>
        <taxon>Bacteria</taxon>
        <taxon>Bacillati</taxon>
        <taxon>Bacillota</taxon>
        <taxon>Bacilli</taxon>
        <taxon>Bacillales</taxon>
        <taxon>Paenibacillaceae</taxon>
        <taxon>Paenibacillus</taxon>
    </lineage>
</organism>
<dbReference type="Proteomes" id="UP000644756">
    <property type="component" value="Unassembled WGS sequence"/>
</dbReference>
<keyword evidence="2" id="KW-0472">Membrane</keyword>